<evidence type="ECO:0000313" key="2">
    <source>
        <dbReference type="Proteomes" id="UP001235849"/>
    </source>
</evidence>
<sequence length="141" mass="16155">MTTIAIIPEFGDRSHDLPTRYRAICGEQQAVRETPGQALDQIEQQLRDLEIGRESATAIILHRTQGDRFFSREQQEKLQDLMTEFQGSLATGEPLPGNTQQALNNLVEMEWEAAIKHSQNLLQQIQSEPNQSERYKVYESK</sequence>
<organism evidence="1 2">
    <name type="scientific">Roseofilum capinflatum BLCC-M114</name>
    <dbReference type="NCBI Taxonomy" id="3022440"/>
    <lineage>
        <taxon>Bacteria</taxon>
        <taxon>Bacillati</taxon>
        <taxon>Cyanobacteriota</taxon>
        <taxon>Cyanophyceae</taxon>
        <taxon>Desertifilales</taxon>
        <taxon>Desertifilaceae</taxon>
        <taxon>Roseofilum</taxon>
        <taxon>Roseofilum capinflatum</taxon>
    </lineage>
</organism>
<dbReference type="EMBL" id="JAQOSO010000031">
    <property type="protein sequence ID" value="MDJ1173837.1"/>
    <property type="molecule type" value="Genomic_DNA"/>
</dbReference>
<reference evidence="1 2" key="1">
    <citation type="submission" date="2023-01" db="EMBL/GenBank/DDBJ databases">
        <title>Novel diversity within Roseofilum (Cyanobacteria; Desertifilaceae) from marine benthic mats with descriptions of four novel species.</title>
        <authorList>
            <person name="Wang Y."/>
            <person name="Berthold D.E."/>
            <person name="Hu J."/>
            <person name="Lefler F.W."/>
            <person name="Laughinghouse H.D. IV."/>
        </authorList>
    </citation>
    <scope>NUCLEOTIDE SEQUENCE [LARGE SCALE GENOMIC DNA]</scope>
    <source>
        <strain evidence="1 2">BLCC-M114</strain>
    </source>
</reference>
<comment type="caution">
    <text evidence="1">The sequence shown here is derived from an EMBL/GenBank/DDBJ whole genome shotgun (WGS) entry which is preliminary data.</text>
</comment>
<keyword evidence="2" id="KW-1185">Reference proteome</keyword>
<proteinExistence type="predicted"/>
<accession>A0ABT7B3T2</accession>
<evidence type="ECO:0000313" key="1">
    <source>
        <dbReference type="EMBL" id="MDJ1173837.1"/>
    </source>
</evidence>
<protein>
    <submittedName>
        <fullName evidence="1">Uncharacterized protein</fullName>
    </submittedName>
</protein>
<dbReference type="RefSeq" id="WP_283766182.1">
    <property type="nucleotide sequence ID" value="NZ_JAQOSO010000031.1"/>
</dbReference>
<name>A0ABT7B3T2_9CYAN</name>
<dbReference type="Proteomes" id="UP001235849">
    <property type="component" value="Unassembled WGS sequence"/>
</dbReference>
<gene>
    <name evidence="1" type="ORF">PMG25_06995</name>
</gene>